<evidence type="ECO:0000256" key="2">
    <source>
        <dbReference type="SAM" id="Phobius"/>
    </source>
</evidence>
<feature type="transmembrane region" description="Helical" evidence="2">
    <location>
        <begin position="30"/>
        <end position="60"/>
    </location>
</feature>
<evidence type="ECO:0000313" key="3">
    <source>
        <dbReference type="EMBL" id="SVA68622.1"/>
    </source>
</evidence>
<evidence type="ECO:0000256" key="1">
    <source>
        <dbReference type="SAM" id="MobiDB-lite"/>
    </source>
</evidence>
<accession>A0A381XVW1</accession>
<dbReference type="AlphaFoldDB" id="A0A381XVW1"/>
<keyword evidence="2" id="KW-0812">Transmembrane</keyword>
<keyword evidence="2" id="KW-1133">Transmembrane helix</keyword>
<sequence length="210" mass="25086">MDYLNFKNISAYASNIARSRNYYLIKQNQIYITIFLTLLLIKFIGLGFVLNSYLFIYYVILNMNNITNKNTDSSLLTIYGCCYMSELFLGNYIQYHIRFEFLICKLIFYVWMVHPVSNGYRQIYDIINSFFCITTKKQKINNNILNALEILEKRQINQSEKLTKVFDFYEKLNTDLDKYEINEQQIFPEESKENSNESSLYTHPPKDKNE</sequence>
<reference evidence="3" key="1">
    <citation type="submission" date="2018-05" db="EMBL/GenBank/DDBJ databases">
        <authorList>
            <person name="Lanie J.A."/>
            <person name="Ng W.-L."/>
            <person name="Kazmierczak K.M."/>
            <person name="Andrzejewski T.M."/>
            <person name="Davidsen T.M."/>
            <person name="Wayne K.J."/>
            <person name="Tettelin H."/>
            <person name="Glass J.I."/>
            <person name="Rusch D."/>
            <person name="Podicherti R."/>
            <person name="Tsui H.-C.T."/>
            <person name="Winkler M.E."/>
        </authorList>
    </citation>
    <scope>NUCLEOTIDE SEQUENCE</scope>
</reference>
<organism evidence="3">
    <name type="scientific">marine metagenome</name>
    <dbReference type="NCBI Taxonomy" id="408172"/>
    <lineage>
        <taxon>unclassified sequences</taxon>
        <taxon>metagenomes</taxon>
        <taxon>ecological metagenomes</taxon>
    </lineage>
</organism>
<dbReference type="EMBL" id="UINC01016491">
    <property type="protein sequence ID" value="SVA68622.1"/>
    <property type="molecule type" value="Genomic_DNA"/>
</dbReference>
<proteinExistence type="predicted"/>
<keyword evidence="2" id="KW-0472">Membrane</keyword>
<gene>
    <name evidence="3" type="ORF">METZ01_LOCUS121476</name>
</gene>
<protein>
    <submittedName>
        <fullName evidence="3">Uncharacterized protein</fullName>
    </submittedName>
</protein>
<feature type="region of interest" description="Disordered" evidence="1">
    <location>
        <begin position="186"/>
        <end position="210"/>
    </location>
</feature>
<name>A0A381XVW1_9ZZZZ</name>